<dbReference type="EMBL" id="KZ819975">
    <property type="protein sequence ID" value="PWN50048.1"/>
    <property type="molecule type" value="Genomic_DNA"/>
</dbReference>
<sequence>MQYHLNGVDFSKPFYSLPITTRPTDGDPEQGQVGEEVYDVVIVGTGPTGLILSAQLSRFPQLRVKVLETKPAKLEIGQADGVQCRSLEIFEAFGFSQEVLREGYWVNEVCFWSPSEGDAKGAPAGISRVKRVRDTEEDLSRIHELFLDQMSKSEMGLRPDYSNSLESLTLPDAADPNALIQVRVSCVRRGGAEAEAKGNVFRARYVVGCDGAKSSVRKLLGYSLQGESANQGWGVMDVLVDTDFPDIRLKCAIHSKDQGSLLIIPREGGYLVRIYIELEKLTVGERVTSKDITIDKLISTAQRIFQPYRLEVKEVAWWSFYEIGQRLCDDFTYPKWETGMTPRVFIAGDACHTHSPKAGQGMNVSMNDGFNLGWKLASVLLGRSSESILRTYQQERRLVALELIDFDRDFAKMFSARPKISKDDPEGIDPSEFQNFFVKAGRFTAGTATVYQPSLITAPKEDCKQELAPGFPIGMRFHSAKVLRLSDAKPVHLGHTITADGRWRLFIFAGNPKDSGQWSKLVKLGQDLKESNQSPLVKYTPKDQDVDSVIDCRVVFSRCERQDIEIDRLPDLFWPRKGKYQLRDYEKVYTDSRSYNFGHGEIYRRRGIPESQGCLILVRPDQYVSAVYEFGDSILDKVSKFFDGFMKAPL</sequence>
<name>A0ACD0NW00_9BASI</name>
<keyword evidence="2" id="KW-1185">Reference proteome</keyword>
<evidence type="ECO:0000313" key="2">
    <source>
        <dbReference type="Proteomes" id="UP000245626"/>
    </source>
</evidence>
<protein>
    <submittedName>
        <fullName evidence="1">Tetracycline 6-hydroxylase protein</fullName>
    </submittedName>
</protein>
<gene>
    <name evidence="1" type="ORF">IE53DRAFT_369239</name>
</gene>
<reference evidence="1 2" key="1">
    <citation type="journal article" date="2018" name="Mol. Biol. Evol.">
        <title>Broad Genomic Sampling Reveals a Smut Pathogenic Ancestry of the Fungal Clade Ustilaginomycotina.</title>
        <authorList>
            <person name="Kijpornyongpan T."/>
            <person name="Mondo S.J."/>
            <person name="Barry K."/>
            <person name="Sandor L."/>
            <person name="Lee J."/>
            <person name="Lipzen A."/>
            <person name="Pangilinan J."/>
            <person name="LaButti K."/>
            <person name="Hainaut M."/>
            <person name="Henrissat B."/>
            <person name="Grigoriev I.V."/>
            <person name="Spatafora J.W."/>
            <person name="Aime M.C."/>
        </authorList>
    </citation>
    <scope>NUCLEOTIDE SEQUENCE [LARGE SCALE GENOMIC DNA]</scope>
    <source>
        <strain evidence="1 2">SA 807</strain>
    </source>
</reference>
<organism evidence="1 2">
    <name type="scientific">Violaceomyces palustris</name>
    <dbReference type="NCBI Taxonomy" id="1673888"/>
    <lineage>
        <taxon>Eukaryota</taxon>
        <taxon>Fungi</taxon>
        <taxon>Dikarya</taxon>
        <taxon>Basidiomycota</taxon>
        <taxon>Ustilaginomycotina</taxon>
        <taxon>Ustilaginomycetes</taxon>
        <taxon>Violaceomycetales</taxon>
        <taxon>Violaceomycetaceae</taxon>
        <taxon>Violaceomyces</taxon>
    </lineage>
</organism>
<proteinExistence type="predicted"/>
<accession>A0ACD0NW00</accession>
<dbReference type="Proteomes" id="UP000245626">
    <property type="component" value="Unassembled WGS sequence"/>
</dbReference>
<evidence type="ECO:0000313" key="1">
    <source>
        <dbReference type="EMBL" id="PWN50048.1"/>
    </source>
</evidence>